<proteinExistence type="predicted"/>
<sequence>MHAVQRSMWLLKVGLIPSARLASATRDRTGFHSLLCGQFLRGDCDWRLECATSVSTLRLHPQCSESSADVELEEVNPHLRGGRVENHLGKTIPSSPDRDSNLDLPVLSSRAQHDKRVSQLRHRGGSVLHIKLPTTGDQETHLEKHCILRLRLTTPRLWSQTRDMPRESYKWCQNQSGGKPTTAPFAPGSLYLKSSVYDFVSPTIVISNHFIDDFSTACVNSGLFNYSFRSTGSVLESRSGLFYAPQLQANRPTSLVKFNDRLTLVWVSGSERGRELGPKSTSICIPLFSQVLERTATSDALEHLTIEAVHLAMSLGVPGSIPDCYRGYFFHQVLEYDCSMPGDGSTELSGHLDVKLPGGARRRGFTPWKFRAALEAYAVLPGALTCETDWGAGVGVAWKKHWCTVRKTSSGAEVQLGAVTGSTKCVVLPLDTTLCRTESSIISLPLVRGFNSLIGLGDQEDHEKGPEAKMTWGIREESNGNC</sequence>
<protein>
    <submittedName>
        <fullName evidence="2">Uncharacterized protein</fullName>
    </submittedName>
</protein>
<name>A0A7R8VHB7_TIMDO</name>
<evidence type="ECO:0000256" key="1">
    <source>
        <dbReference type="SAM" id="SignalP"/>
    </source>
</evidence>
<dbReference type="EMBL" id="OA566273">
    <property type="protein sequence ID" value="CAD7198605.1"/>
    <property type="molecule type" value="Genomic_DNA"/>
</dbReference>
<dbReference type="AlphaFoldDB" id="A0A7R8VHB7"/>
<organism evidence="2">
    <name type="scientific">Timema douglasi</name>
    <name type="common">Walking stick</name>
    <dbReference type="NCBI Taxonomy" id="61478"/>
    <lineage>
        <taxon>Eukaryota</taxon>
        <taxon>Metazoa</taxon>
        <taxon>Ecdysozoa</taxon>
        <taxon>Arthropoda</taxon>
        <taxon>Hexapoda</taxon>
        <taxon>Insecta</taxon>
        <taxon>Pterygota</taxon>
        <taxon>Neoptera</taxon>
        <taxon>Polyneoptera</taxon>
        <taxon>Phasmatodea</taxon>
        <taxon>Timematodea</taxon>
        <taxon>Timematoidea</taxon>
        <taxon>Timematidae</taxon>
        <taxon>Timema</taxon>
    </lineage>
</organism>
<keyword evidence="1" id="KW-0732">Signal</keyword>
<reference evidence="2" key="1">
    <citation type="submission" date="2020-11" db="EMBL/GenBank/DDBJ databases">
        <authorList>
            <person name="Tran Van P."/>
        </authorList>
    </citation>
    <scope>NUCLEOTIDE SEQUENCE</scope>
</reference>
<gene>
    <name evidence="2" type="ORF">TDIB3V08_LOCUS4884</name>
</gene>
<feature type="chain" id="PRO_5031437576" evidence="1">
    <location>
        <begin position="25"/>
        <end position="482"/>
    </location>
</feature>
<accession>A0A7R8VHB7</accession>
<feature type="signal peptide" evidence="1">
    <location>
        <begin position="1"/>
        <end position="24"/>
    </location>
</feature>
<evidence type="ECO:0000313" key="2">
    <source>
        <dbReference type="EMBL" id="CAD7198605.1"/>
    </source>
</evidence>